<dbReference type="InterPro" id="IPR004358">
    <property type="entry name" value="Sig_transdc_His_kin-like_C"/>
</dbReference>
<dbReference type="InterPro" id="IPR007891">
    <property type="entry name" value="CHASE3"/>
</dbReference>
<dbReference type="PANTHER" id="PTHR43047">
    <property type="entry name" value="TWO-COMPONENT HISTIDINE PROTEIN KINASE"/>
    <property type="match status" value="1"/>
</dbReference>
<gene>
    <name evidence="11" type="ORF">AVDCRST_MAG92-116</name>
</gene>
<keyword evidence="4" id="KW-0597">Phosphoprotein</keyword>
<evidence type="ECO:0000256" key="5">
    <source>
        <dbReference type="ARBA" id="ARBA00022679"/>
    </source>
</evidence>
<dbReference type="PROSITE" id="PS51257">
    <property type="entry name" value="PROKAR_LIPOPROTEIN"/>
    <property type="match status" value="1"/>
</dbReference>
<feature type="transmembrane region" description="Helical" evidence="8">
    <location>
        <begin position="185"/>
        <end position="205"/>
    </location>
</feature>
<evidence type="ECO:0000256" key="4">
    <source>
        <dbReference type="ARBA" id="ARBA00022553"/>
    </source>
</evidence>
<keyword evidence="8" id="KW-0472">Membrane</keyword>
<dbReference type="Gene3D" id="6.10.340.10">
    <property type="match status" value="1"/>
</dbReference>
<accession>A0A6J4H0G5</accession>
<dbReference type="SMART" id="SM00388">
    <property type="entry name" value="HisKA"/>
    <property type="match status" value="1"/>
</dbReference>
<dbReference type="SUPFAM" id="SSF47384">
    <property type="entry name" value="Homodimeric domain of signal transducing histidine kinase"/>
    <property type="match status" value="1"/>
</dbReference>
<organism evidence="11">
    <name type="scientific">uncultured Coleofasciculus sp</name>
    <dbReference type="NCBI Taxonomy" id="1267456"/>
    <lineage>
        <taxon>Bacteria</taxon>
        <taxon>Bacillati</taxon>
        <taxon>Cyanobacteriota</taxon>
        <taxon>Cyanophyceae</taxon>
        <taxon>Coleofasciculales</taxon>
        <taxon>Coleofasciculaceae</taxon>
        <taxon>Coleofasciculus</taxon>
        <taxon>environmental samples</taxon>
    </lineage>
</organism>
<sequence>MRFLERLSLQNRLLSPLYASFLWLVLLVIVQGCLNVLLESRHQRTVAWVTHSLLVEREAERLLSATLDEQTSLRGYLLTKDRTFLEPYRLRAQTTFRDSFIHLYALVQDNPAQVQQLTEIKAIYDNWQSQFAHKVLAGTASRTTLPGKILFDPMRQILDTLLKQEDKVLSQRKQELFQLNQIKTALNISSLLAIAVGAGWNLWLLRRRVEIPLVQLTKVSQAWREGQLDVRLDYASPDELGRLATVLNAMASEICDRQRRNKLRNQQLEDLISSLSHDLRTPLLATRTTLRPMLNGAFGPVSDTWREVLEEYRHSNENLLKLVEALLDVSRYEVGGSKYLNCEPLNWETIFVQATTQINASWQRQCAFTFHIAPCLPTVYGDPLEIGRVIQNLLDNAVRVSEPDREISLDVTIFKVNQVQVSVRDKGPGIATQEKERLFHRFIQGRGRRGGAGLGLYLCRQIVEAHGGKINVESTPGEGSNFWFTLPTATVGANCRLKKEQELR</sequence>
<dbReference type="CDD" id="cd19410">
    <property type="entry name" value="HK9-like_sensor"/>
    <property type="match status" value="1"/>
</dbReference>
<dbReference type="InterPro" id="IPR005467">
    <property type="entry name" value="His_kinase_dom"/>
</dbReference>
<dbReference type="Gene3D" id="1.10.287.130">
    <property type="match status" value="1"/>
</dbReference>
<dbReference type="PROSITE" id="PS50885">
    <property type="entry name" value="HAMP"/>
    <property type="match status" value="1"/>
</dbReference>
<evidence type="ECO:0000256" key="7">
    <source>
        <dbReference type="ARBA" id="ARBA00023012"/>
    </source>
</evidence>
<reference evidence="11" key="1">
    <citation type="submission" date="2020-02" db="EMBL/GenBank/DDBJ databases">
        <authorList>
            <person name="Meier V. D."/>
        </authorList>
    </citation>
    <scope>NUCLEOTIDE SEQUENCE</scope>
    <source>
        <strain evidence="11">AVDCRST_MAG92</strain>
    </source>
</reference>
<dbReference type="PRINTS" id="PR00344">
    <property type="entry name" value="BCTRLSENSOR"/>
</dbReference>
<dbReference type="Gene3D" id="3.30.565.10">
    <property type="entry name" value="Histidine kinase-like ATPase, C-terminal domain"/>
    <property type="match status" value="1"/>
</dbReference>
<dbReference type="InterPro" id="IPR003660">
    <property type="entry name" value="HAMP_dom"/>
</dbReference>
<comment type="subcellular location">
    <subcellularLocation>
        <location evidence="2">Membrane</location>
    </subcellularLocation>
</comment>
<evidence type="ECO:0000256" key="1">
    <source>
        <dbReference type="ARBA" id="ARBA00000085"/>
    </source>
</evidence>
<dbReference type="CDD" id="cd00082">
    <property type="entry name" value="HisKA"/>
    <property type="match status" value="1"/>
</dbReference>
<evidence type="ECO:0000256" key="8">
    <source>
        <dbReference type="SAM" id="Phobius"/>
    </source>
</evidence>
<evidence type="ECO:0000313" key="11">
    <source>
        <dbReference type="EMBL" id="CAA9211583.1"/>
    </source>
</evidence>
<dbReference type="AlphaFoldDB" id="A0A6J4H0G5"/>
<feature type="domain" description="HAMP" evidence="10">
    <location>
        <begin position="207"/>
        <end position="259"/>
    </location>
</feature>
<keyword evidence="5" id="KW-0808">Transferase</keyword>
<dbReference type="InterPro" id="IPR036097">
    <property type="entry name" value="HisK_dim/P_sf"/>
</dbReference>
<dbReference type="InterPro" id="IPR003594">
    <property type="entry name" value="HATPase_dom"/>
</dbReference>
<feature type="transmembrane region" description="Helical" evidence="8">
    <location>
        <begin position="20"/>
        <end position="38"/>
    </location>
</feature>
<dbReference type="SMART" id="SM00304">
    <property type="entry name" value="HAMP"/>
    <property type="match status" value="1"/>
</dbReference>
<dbReference type="EC" id="2.7.13.3" evidence="3"/>
<dbReference type="Pfam" id="PF05227">
    <property type="entry name" value="CHASE3"/>
    <property type="match status" value="1"/>
</dbReference>
<dbReference type="GO" id="GO:0000155">
    <property type="term" value="F:phosphorelay sensor kinase activity"/>
    <property type="evidence" value="ECO:0007669"/>
    <property type="project" value="InterPro"/>
</dbReference>
<dbReference type="PANTHER" id="PTHR43047:SF72">
    <property type="entry name" value="OSMOSENSING HISTIDINE PROTEIN KINASE SLN1"/>
    <property type="match status" value="1"/>
</dbReference>
<proteinExistence type="predicted"/>
<dbReference type="Pfam" id="PF02518">
    <property type="entry name" value="HATPase_c"/>
    <property type="match status" value="1"/>
</dbReference>
<dbReference type="PROSITE" id="PS50109">
    <property type="entry name" value="HIS_KIN"/>
    <property type="match status" value="1"/>
</dbReference>
<evidence type="ECO:0000256" key="3">
    <source>
        <dbReference type="ARBA" id="ARBA00012438"/>
    </source>
</evidence>
<dbReference type="Pfam" id="PF00672">
    <property type="entry name" value="HAMP"/>
    <property type="match status" value="1"/>
</dbReference>
<dbReference type="InterPro" id="IPR003661">
    <property type="entry name" value="HisK_dim/P_dom"/>
</dbReference>
<protein>
    <recommendedName>
        <fullName evidence="3">histidine kinase</fullName>
        <ecNumber evidence="3">2.7.13.3</ecNumber>
    </recommendedName>
</protein>
<dbReference type="CDD" id="cd00075">
    <property type="entry name" value="HATPase"/>
    <property type="match status" value="1"/>
</dbReference>
<dbReference type="Pfam" id="PF00512">
    <property type="entry name" value="HisKA"/>
    <property type="match status" value="1"/>
</dbReference>
<evidence type="ECO:0000259" key="9">
    <source>
        <dbReference type="PROSITE" id="PS50109"/>
    </source>
</evidence>
<keyword evidence="8" id="KW-1133">Transmembrane helix</keyword>
<feature type="domain" description="Histidine kinase" evidence="9">
    <location>
        <begin position="274"/>
        <end position="490"/>
    </location>
</feature>
<dbReference type="GO" id="GO:0005886">
    <property type="term" value="C:plasma membrane"/>
    <property type="evidence" value="ECO:0007669"/>
    <property type="project" value="TreeGrafter"/>
</dbReference>
<dbReference type="InterPro" id="IPR036890">
    <property type="entry name" value="HATPase_C_sf"/>
</dbReference>
<evidence type="ECO:0000259" key="10">
    <source>
        <dbReference type="PROSITE" id="PS50885"/>
    </source>
</evidence>
<comment type="catalytic activity">
    <reaction evidence="1">
        <text>ATP + protein L-histidine = ADP + protein N-phospho-L-histidine.</text>
        <dbReference type="EC" id="2.7.13.3"/>
    </reaction>
</comment>
<evidence type="ECO:0000256" key="2">
    <source>
        <dbReference type="ARBA" id="ARBA00004370"/>
    </source>
</evidence>
<keyword evidence="7" id="KW-0902">Two-component regulatory system</keyword>
<dbReference type="SMART" id="SM00387">
    <property type="entry name" value="HATPase_c"/>
    <property type="match status" value="1"/>
</dbReference>
<dbReference type="CDD" id="cd06225">
    <property type="entry name" value="HAMP"/>
    <property type="match status" value="1"/>
</dbReference>
<name>A0A6J4H0G5_9CYAN</name>
<evidence type="ECO:0000256" key="6">
    <source>
        <dbReference type="ARBA" id="ARBA00022777"/>
    </source>
</evidence>
<dbReference type="EMBL" id="CADCTM010000017">
    <property type="protein sequence ID" value="CAA9211583.1"/>
    <property type="molecule type" value="Genomic_DNA"/>
</dbReference>
<dbReference type="SUPFAM" id="SSF55874">
    <property type="entry name" value="ATPase domain of HSP90 chaperone/DNA topoisomerase II/histidine kinase"/>
    <property type="match status" value="1"/>
</dbReference>
<dbReference type="GO" id="GO:0009927">
    <property type="term" value="F:histidine phosphotransfer kinase activity"/>
    <property type="evidence" value="ECO:0007669"/>
    <property type="project" value="TreeGrafter"/>
</dbReference>
<keyword evidence="8" id="KW-0812">Transmembrane</keyword>
<keyword evidence="6 11" id="KW-0418">Kinase</keyword>
<dbReference type="SUPFAM" id="SSF158472">
    <property type="entry name" value="HAMP domain-like"/>
    <property type="match status" value="1"/>
</dbReference>